<reference evidence="2" key="1">
    <citation type="journal article" date="2020" name="Microb. Genom.">
        <title>Genetic diversity of clinical and environmental Mucorales isolates obtained from an investigation of mucormycosis cases among solid organ transplant recipients.</title>
        <authorList>
            <person name="Nguyen M.H."/>
            <person name="Kaul D."/>
            <person name="Muto C."/>
            <person name="Cheng S.J."/>
            <person name="Richter R.A."/>
            <person name="Bruno V.M."/>
            <person name="Liu G."/>
            <person name="Beyhan S."/>
            <person name="Sundermann A.J."/>
            <person name="Mounaud S."/>
            <person name="Pasculle A.W."/>
            <person name="Nierman W.C."/>
            <person name="Driscoll E."/>
            <person name="Cumbie R."/>
            <person name="Clancy C.J."/>
            <person name="Dupont C.L."/>
        </authorList>
    </citation>
    <scope>NUCLEOTIDE SEQUENCE</scope>
    <source>
        <strain evidence="1">GL11</strain>
        <strain evidence="2">GL16</strain>
    </source>
</reference>
<dbReference type="EMBL" id="JAANIT010007608">
    <property type="protein sequence ID" value="KAG1529710.1"/>
    <property type="molecule type" value="Genomic_DNA"/>
</dbReference>
<sequence>MEHNVVLSLKFVQQLENSLNSPKPLQLSLPGHNHHRFTNHIIRDIDIRSLAESGIMSRFLAKRKYSQLNNDITTILNKD</sequence>
<proteinExistence type="predicted"/>
<keyword evidence="3" id="KW-1185">Reference proteome</keyword>
<evidence type="ECO:0000313" key="4">
    <source>
        <dbReference type="Proteomes" id="UP000717996"/>
    </source>
</evidence>
<comment type="caution">
    <text evidence="2">The sequence shown here is derived from an EMBL/GenBank/DDBJ whole genome shotgun (WGS) entry which is preliminary data.</text>
</comment>
<evidence type="ECO:0000313" key="2">
    <source>
        <dbReference type="EMBL" id="KAG1529710.1"/>
    </source>
</evidence>
<dbReference type="AlphaFoldDB" id="A0A9P7BZ93"/>
<evidence type="ECO:0000313" key="1">
    <source>
        <dbReference type="EMBL" id="KAG1314805.1"/>
    </source>
</evidence>
<name>A0A9P7BZ93_RHIOR</name>
<accession>A0A9P7BZ93</accession>
<dbReference type="Proteomes" id="UP000716291">
    <property type="component" value="Unassembled WGS sequence"/>
</dbReference>
<gene>
    <name evidence="2" type="ORF">G6F51_014064</name>
    <name evidence="1" type="ORF">G6F64_001167</name>
</gene>
<dbReference type="Proteomes" id="UP000717996">
    <property type="component" value="Unassembled WGS sequence"/>
</dbReference>
<protein>
    <submittedName>
        <fullName evidence="2">Uncharacterized protein</fullName>
    </submittedName>
</protein>
<dbReference type="EMBL" id="JAANQT010000085">
    <property type="protein sequence ID" value="KAG1314805.1"/>
    <property type="molecule type" value="Genomic_DNA"/>
</dbReference>
<organism evidence="2 4">
    <name type="scientific">Rhizopus oryzae</name>
    <name type="common">Mucormycosis agent</name>
    <name type="synonym">Rhizopus arrhizus var. delemar</name>
    <dbReference type="NCBI Taxonomy" id="64495"/>
    <lineage>
        <taxon>Eukaryota</taxon>
        <taxon>Fungi</taxon>
        <taxon>Fungi incertae sedis</taxon>
        <taxon>Mucoromycota</taxon>
        <taxon>Mucoromycotina</taxon>
        <taxon>Mucoromycetes</taxon>
        <taxon>Mucorales</taxon>
        <taxon>Mucorineae</taxon>
        <taxon>Rhizopodaceae</taxon>
        <taxon>Rhizopus</taxon>
    </lineage>
</organism>
<dbReference type="OrthoDB" id="2276393at2759"/>
<evidence type="ECO:0000313" key="3">
    <source>
        <dbReference type="Proteomes" id="UP000716291"/>
    </source>
</evidence>